<organism evidence="3 4">
    <name type="scientific">Aspergillus hiratsukae</name>
    <dbReference type="NCBI Taxonomy" id="1194566"/>
    <lineage>
        <taxon>Eukaryota</taxon>
        <taxon>Fungi</taxon>
        <taxon>Dikarya</taxon>
        <taxon>Ascomycota</taxon>
        <taxon>Pezizomycotina</taxon>
        <taxon>Eurotiomycetes</taxon>
        <taxon>Eurotiomycetidae</taxon>
        <taxon>Eurotiales</taxon>
        <taxon>Aspergillaceae</taxon>
        <taxon>Aspergillus</taxon>
        <taxon>Aspergillus subgen. Fumigati</taxon>
    </lineage>
</organism>
<evidence type="ECO:0000256" key="1">
    <source>
        <dbReference type="SAM" id="MobiDB-lite"/>
    </source>
</evidence>
<dbReference type="InterPro" id="IPR002492">
    <property type="entry name" value="Transposase_Tc1-like"/>
</dbReference>
<feature type="region of interest" description="Disordered" evidence="1">
    <location>
        <begin position="57"/>
        <end position="76"/>
    </location>
</feature>
<proteinExistence type="predicted"/>
<accession>A0A8H6PDE5</accession>
<protein>
    <recommendedName>
        <fullName evidence="2">Transposase Tc1-like domain-containing protein</fullName>
    </recommendedName>
</protein>
<evidence type="ECO:0000313" key="4">
    <source>
        <dbReference type="Proteomes" id="UP000630445"/>
    </source>
</evidence>
<dbReference type="Pfam" id="PF13551">
    <property type="entry name" value="HTH_29"/>
    <property type="match status" value="1"/>
</dbReference>
<dbReference type="EMBL" id="JACBAD010001937">
    <property type="protein sequence ID" value="KAF7128242.1"/>
    <property type="molecule type" value="Genomic_DNA"/>
</dbReference>
<feature type="compositionally biased region" description="Basic residues" evidence="1">
    <location>
        <begin position="59"/>
        <end position="71"/>
    </location>
</feature>
<comment type="caution">
    <text evidence="3">The sequence shown here is derived from an EMBL/GenBank/DDBJ whole genome shotgun (WGS) entry which is preliminary data.</text>
</comment>
<keyword evidence="4" id="KW-1185">Reference proteome</keyword>
<dbReference type="Gene3D" id="1.10.10.60">
    <property type="entry name" value="Homeodomain-like"/>
    <property type="match status" value="1"/>
</dbReference>
<dbReference type="SUPFAM" id="SSF46689">
    <property type="entry name" value="Homeodomain-like"/>
    <property type="match status" value="1"/>
</dbReference>
<feature type="region of interest" description="Disordered" evidence="1">
    <location>
        <begin position="1"/>
        <end position="20"/>
    </location>
</feature>
<gene>
    <name evidence="3" type="ORF">CNMCM5793_002784</name>
</gene>
<name>A0A8H6PDE5_9EURO</name>
<dbReference type="AlphaFoldDB" id="A0A8H6PDE5"/>
<dbReference type="GO" id="GO:0015074">
    <property type="term" value="P:DNA integration"/>
    <property type="evidence" value="ECO:0007669"/>
    <property type="project" value="InterPro"/>
</dbReference>
<evidence type="ECO:0000313" key="3">
    <source>
        <dbReference type="EMBL" id="KAF7128242.1"/>
    </source>
</evidence>
<dbReference type="GO" id="GO:0003677">
    <property type="term" value="F:DNA binding"/>
    <property type="evidence" value="ECO:0007669"/>
    <property type="project" value="InterPro"/>
</dbReference>
<feature type="domain" description="Transposase Tc1-like" evidence="2">
    <location>
        <begin position="80"/>
        <end position="133"/>
    </location>
</feature>
<sequence length="137" mass="15986">MRSFGTEISGNRRHQAELSPETRAAILDGLENQRSPTQLAKEFGVSRRTIYKTKERFQQHKTLKSRPRTGRPQKLSAAAKRYIYQIVRRSPSMSWKALVAYTPGGLSKSTIQRVLRRYNLNKWKSKERIPLKRTESR</sequence>
<dbReference type="Proteomes" id="UP000630445">
    <property type="component" value="Unassembled WGS sequence"/>
</dbReference>
<evidence type="ECO:0000259" key="2">
    <source>
        <dbReference type="Pfam" id="PF01498"/>
    </source>
</evidence>
<reference evidence="3" key="1">
    <citation type="submission" date="2020-06" db="EMBL/GenBank/DDBJ databases">
        <title>Draft genome sequences of strains closely related to Aspergillus parafelis and Aspergillus hiratsukae.</title>
        <authorList>
            <person name="Dos Santos R.A.C."/>
            <person name="Rivero-Menendez O."/>
            <person name="Steenwyk J.L."/>
            <person name="Mead M.E."/>
            <person name="Goldman G.H."/>
            <person name="Alastruey-Izquierdo A."/>
            <person name="Rokas A."/>
        </authorList>
    </citation>
    <scope>NUCLEOTIDE SEQUENCE</scope>
    <source>
        <strain evidence="3">CNM-CM5793</strain>
    </source>
</reference>
<dbReference type="GO" id="GO:0006313">
    <property type="term" value="P:DNA transposition"/>
    <property type="evidence" value="ECO:0007669"/>
    <property type="project" value="InterPro"/>
</dbReference>
<dbReference type="OrthoDB" id="5151590at2759"/>
<dbReference type="InterPro" id="IPR009057">
    <property type="entry name" value="Homeodomain-like_sf"/>
</dbReference>
<dbReference type="Pfam" id="PF01498">
    <property type="entry name" value="HTH_Tnp_Tc3_2"/>
    <property type="match status" value="1"/>
</dbReference>